<reference evidence="2" key="1">
    <citation type="journal article" date="2019" name="Int. J. Syst. Evol. Microbiol.">
        <title>The Global Catalogue of Microorganisms (GCM) 10K type strain sequencing project: providing services to taxonomists for standard genome sequencing and annotation.</title>
        <authorList>
            <consortium name="The Broad Institute Genomics Platform"/>
            <consortium name="The Broad Institute Genome Sequencing Center for Infectious Disease"/>
            <person name="Wu L."/>
            <person name="Ma J."/>
        </authorList>
    </citation>
    <scope>NUCLEOTIDE SEQUENCE [LARGE SCALE GENOMIC DNA]</scope>
    <source>
        <strain evidence="2">JCM 14736</strain>
    </source>
</reference>
<name>A0ABP4XTQ5_9MICO</name>
<evidence type="ECO:0000313" key="1">
    <source>
        <dbReference type="EMBL" id="GAA1790947.1"/>
    </source>
</evidence>
<dbReference type="RefSeq" id="WP_344031927.1">
    <property type="nucleotide sequence ID" value="NZ_BAAAOB010000002.1"/>
</dbReference>
<sequence length="474" mass="52786">MTATATIENHRPRVYIDGKLVASGRSERTTAIADFSISWGANDWWTPVDPAELKLRLIDPFGELLDYTAATDRALPIQIRRKDVMAGSGESTVFVGQIETITAKYGTVTHPGTGKKREVWFIDIVARDPLGQLAADRRHGPKWPAREEQQKRLHWGPGKMVERRQYLSVRSPVPIDWQPTRLDQYDDAAMLLVYPVAAYETQQNVSVLTVLQNTARISEVQNRVYYDPRANLIRFIGPADNRSVDLYATGELRLSAGDGVMLEGTKFSPKNGITAASTAREQVTRVELTRRAETRQKSDTPTYMTMTETSEERNYVPSAPSAMTVQMTTDHSWGYDYWPAWDINLFATITGIYGRQNTGPLIWRPREDVETYPGGYAQQFLNPAPPLDANGRPVVYMLKNSLTNWAPGTGPFSIVGGELTYGPQGWRAQLNPAPVPVTGPSGPRTLGEVTSTRLIGQLAAGYTVADYSKITYVR</sequence>
<organism evidence="1 2">
    <name type="scientific">Leucobacter iarius</name>
    <dbReference type="NCBI Taxonomy" id="333963"/>
    <lineage>
        <taxon>Bacteria</taxon>
        <taxon>Bacillati</taxon>
        <taxon>Actinomycetota</taxon>
        <taxon>Actinomycetes</taxon>
        <taxon>Micrococcales</taxon>
        <taxon>Microbacteriaceae</taxon>
        <taxon>Leucobacter</taxon>
    </lineage>
</organism>
<protein>
    <recommendedName>
        <fullName evidence="3">Minor tail protein</fullName>
    </recommendedName>
</protein>
<evidence type="ECO:0000313" key="2">
    <source>
        <dbReference type="Proteomes" id="UP001500851"/>
    </source>
</evidence>
<accession>A0ABP4XTQ5</accession>
<keyword evidence="2" id="KW-1185">Reference proteome</keyword>
<dbReference type="Proteomes" id="UP001500851">
    <property type="component" value="Unassembled WGS sequence"/>
</dbReference>
<evidence type="ECO:0008006" key="3">
    <source>
        <dbReference type="Google" id="ProtNLM"/>
    </source>
</evidence>
<dbReference type="EMBL" id="BAAAOB010000002">
    <property type="protein sequence ID" value="GAA1790947.1"/>
    <property type="molecule type" value="Genomic_DNA"/>
</dbReference>
<proteinExistence type="predicted"/>
<comment type="caution">
    <text evidence="1">The sequence shown here is derived from an EMBL/GenBank/DDBJ whole genome shotgun (WGS) entry which is preliminary data.</text>
</comment>
<gene>
    <name evidence="1" type="ORF">GCM10009768_19990</name>
</gene>